<dbReference type="InterPro" id="IPR000757">
    <property type="entry name" value="Beta-glucanase-like"/>
</dbReference>
<dbReference type="PANTHER" id="PTHR10963">
    <property type="entry name" value="GLYCOSYL HYDROLASE-RELATED"/>
    <property type="match status" value="1"/>
</dbReference>
<keyword evidence="10" id="KW-1185">Reference proteome</keyword>
<evidence type="ECO:0000259" key="8">
    <source>
        <dbReference type="PROSITE" id="PS51762"/>
    </source>
</evidence>
<feature type="region of interest" description="Disordered" evidence="6">
    <location>
        <begin position="326"/>
        <end position="349"/>
    </location>
</feature>
<feature type="domain" description="GH16" evidence="8">
    <location>
        <begin position="23"/>
        <end position="285"/>
    </location>
</feature>
<dbReference type="GO" id="GO:0009251">
    <property type="term" value="P:glucan catabolic process"/>
    <property type="evidence" value="ECO:0007669"/>
    <property type="project" value="TreeGrafter"/>
</dbReference>
<keyword evidence="7" id="KW-0732">Signal</keyword>
<sequence length="349" mass="36730">MPSTTSLLLSLFAAGRLAAATSYTLEDSYTSANFFDEFTFYTGADPTDGFVDYQSANEASASGLAGYTQGGIYLGADYQTSNPTNGRASTRVSSNKAYTHMLLVADVAHMPVGCGTWPALWSFGPDWPGSGEIDIIEGVNSQKSNEITLHTDEGCVMTKGTQVASTKMLATTDCGADDGSTGCPQKTVSTNNFGADLNAGGGGVYTMEWTSSAISVWYFPRNSSVANQLTAASLSTVDTSSFGTPVAQFAGGSGCDIDSYFKNHNIVIDTTFCGSWAGETSVWEADSTCSALANTCQEYVANNPSAFTDAYWLFNSINVYTTSGATATGSGSTPTATSTYQRRSEKYRS</sequence>
<dbReference type="OrthoDB" id="192832at2759"/>
<dbReference type="InterPro" id="IPR013320">
    <property type="entry name" value="ConA-like_dom_sf"/>
</dbReference>
<feature type="chain" id="PRO_5040784390" description="endo-1,3(4)-beta-glucanase" evidence="7">
    <location>
        <begin position="21"/>
        <end position="349"/>
    </location>
</feature>
<name>A0A9W8Z3X2_9PEZI</name>
<evidence type="ECO:0000256" key="7">
    <source>
        <dbReference type="SAM" id="SignalP"/>
    </source>
</evidence>
<dbReference type="AlphaFoldDB" id="A0A9W8Z3X2"/>
<feature type="signal peptide" evidence="7">
    <location>
        <begin position="1"/>
        <end position="20"/>
    </location>
</feature>
<accession>A0A9W8Z3X2</accession>
<evidence type="ECO:0000256" key="5">
    <source>
        <dbReference type="ARBA" id="ARBA00023295"/>
    </source>
</evidence>
<evidence type="ECO:0000256" key="1">
    <source>
        <dbReference type="ARBA" id="ARBA00000124"/>
    </source>
</evidence>
<dbReference type="SUPFAM" id="SSF49899">
    <property type="entry name" value="Concanavalin A-like lectins/glucanases"/>
    <property type="match status" value="1"/>
</dbReference>
<dbReference type="EC" id="3.2.1.6" evidence="3"/>
<feature type="compositionally biased region" description="Low complexity" evidence="6">
    <location>
        <begin position="326"/>
        <end position="339"/>
    </location>
</feature>
<reference evidence="9" key="1">
    <citation type="submission" date="2022-10" db="EMBL/GenBank/DDBJ databases">
        <title>Tapping the CABI collections for fungal endophytes: first genome assemblies for Collariella, Neodidymelliopsis, Ascochyta clinopodiicola, Didymella pomorum, Didymosphaeria variabile, Neocosmospora piperis and Neocucurbitaria cava.</title>
        <authorList>
            <person name="Hill R."/>
        </authorList>
    </citation>
    <scope>NUCLEOTIDE SEQUENCE</scope>
    <source>
        <strain evidence="9">IMI 355082</strain>
    </source>
</reference>
<dbReference type="EMBL" id="JAPEVB010000001">
    <property type="protein sequence ID" value="KAJ4397208.1"/>
    <property type="molecule type" value="Genomic_DNA"/>
</dbReference>
<dbReference type="Proteomes" id="UP001140453">
    <property type="component" value="Unassembled WGS sequence"/>
</dbReference>
<keyword evidence="4" id="KW-0378">Hydrolase</keyword>
<dbReference type="PROSITE" id="PS51762">
    <property type="entry name" value="GH16_2"/>
    <property type="match status" value="1"/>
</dbReference>
<comment type="similarity">
    <text evidence="2">Belongs to the glycosyl hydrolase 16 family.</text>
</comment>
<evidence type="ECO:0000313" key="9">
    <source>
        <dbReference type="EMBL" id="KAJ4397208.1"/>
    </source>
</evidence>
<gene>
    <name evidence="9" type="ORF">N0V93_001432</name>
</gene>
<proteinExistence type="inferred from homology"/>
<evidence type="ECO:0000256" key="3">
    <source>
        <dbReference type="ARBA" id="ARBA00012599"/>
    </source>
</evidence>
<organism evidence="9 10">
    <name type="scientific">Gnomoniopsis smithogilvyi</name>
    <dbReference type="NCBI Taxonomy" id="1191159"/>
    <lineage>
        <taxon>Eukaryota</taxon>
        <taxon>Fungi</taxon>
        <taxon>Dikarya</taxon>
        <taxon>Ascomycota</taxon>
        <taxon>Pezizomycotina</taxon>
        <taxon>Sordariomycetes</taxon>
        <taxon>Sordariomycetidae</taxon>
        <taxon>Diaporthales</taxon>
        <taxon>Gnomoniaceae</taxon>
        <taxon>Gnomoniopsis</taxon>
    </lineage>
</organism>
<evidence type="ECO:0000256" key="4">
    <source>
        <dbReference type="ARBA" id="ARBA00022801"/>
    </source>
</evidence>
<evidence type="ECO:0000256" key="2">
    <source>
        <dbReference type="ARBA" id="ARBA00006865"/>
    </source>
</evidence>
<dbReference type="Pfam" id="PF26113">
    <property type="entry name" value="GH16_XgeA"/>
    <property type="match status" value="1"/>
</dbReference>
<dbReference type="Gene3D" id="2.60.120.200">
    <property type="match status" value="1"/>
</dbReference>
<comment type="catalytic activity">
    <reaction evidence="1">
        <text>Endohydrolysis of (1-&gt;3)- or (1-&gt;4)-linkages in beta-D-glucans when the glucose residue whose reducing group is involved in the linkage to be hydrolyzed is itself substituted at C-3.</text>
        <dbReference type="EC" id="3.2.1.6"/>
    </reaction>
</comment>
<comment type="caution">
    <text evidence="9">The sequence shown here is derived from an EMBL/GenBank/DDBJ whole genome shotgun (WGS) entry which is preliminary data.</text>
</comment>
<protein>
    <recommendedName>
        <fullName evidence="3">endo-1,3(4)-beta-glucanase</fullName>
        <ecNumber evidence="3">3.2.1.6</ecNumber>
    </recommendedName>
</protein>
<keyword evidence="5" id="KW-0326">Glycosidase</keyword>
<dbReference type="FunFam" id="2.60.120.200:FF:000114">
    <property type="entry name" value="Probable endo-1,3(4)-beta-glucanase NFIA_089530"/>
    <property type="match status" value="1"/>
</dbReference>
<dbReference type="GO" id="GO:0052861">
    <property type="term" value="F:endo-1,3(4)-beta-glucanase activity"/>
    <property type="evidence" value="ECO:0007669"/>
    <property type="project" value="UniProtKB-EC"/>
</dbReference>
<evidence type="ECO:0000313" key="10">
    <source>
        <dbReference type="Proteomes" id="UP001140453"/>
    </source>
</evidence>
<dbReference type="PANTHER" id="PTHR10963:SF24">
    <property type="entry name" value="GLYCOSIDASE C21B10.07-RELATED"/>
    <property type="match status" value="1"/>
</dbReference>
<dbReference type="InterPro" id="IPR050546">
    <property type="entry name" value="Glycosyl_Hydrlase_16"/>
</dbReference>
<evidence type="ECO:0000256" key="6">
    <source>
        <dbReference type="SAM" id="MobiDB-lite"/>
    </source>
</evidence>
<dbReference type="CDD" id="cd02181">
    <property type="entry name" value="GH16_fungal_Lam16A_glucanase"/>
    <property type="match status" value="1"/>
</dbReference>